<feature type="binding site" evidence="13">
    <location>
        <position position="60"/>
    </location>
    <ligand>
        <name>NADP(+)</name>
        <dbReference type="ChEBI" id="CHEBI:58349"/>
    </ligand>
</feature>
<evidence type="ECO:0000256" key="13">
    <source>
        <dbReference type="HAMAP-Rule" id="MF_00102"/>
    </source>
</evidence>
<evidence type="ECO:0000256" key="8">
    <source>
        <dbReference type="ARBA" id="ARBA00023154"/>
    </source>
</evidence>
<dbReference type="PANTHER" id="PTHR20836">
    <property type="entry name" value="DIHYDRODIPICOLINATE REDUCTASE"/>
    <property type="match status" value="1"/>
</dbReference>
<evidence type="ECO:0000256" key="5">
    <source>
        <dbReference type="ARBA" id="ARBA00022915"/>
    </source>
</evidence>
<feature type="domain" description="Dihydrodipicolinate reductase N-terminal" evidence="14">
    <location>
        <begin position="26"/>
        <end position="146"/>
    </location>
</feature>
<comment type="catalytic activity">
    <reaction evidence="11 13">
        <text>(S)-2,3,4,5-tetrahydrodipicolinate + NADP(+) + H2O = (2S,4S)-4-hydroxy-2,3,4,5-tetrahydrodipicolinate + NADPH + H(+)</text>
        <dbReference type="Rhea" id="RHEA:35331"/>
        <dbReference type="ChEBI" id="CHEBI:15377"/>
        <dbReference type="ChEBI" id="CHEBI:15378"/>
        <dbReference type="ChEBI" id="CHEBI:16845"/>
        <dbReference type="ChEBI" id="CHEBI:57783"/>
        <dbReference type="ChEBI" id="CHEBI:58349"/>
        <dbReference type="ChEBI" id="CHEBI:67139"/>
        <dbReference type="EC" id="1.17.1.8"/>
    </reaction>
</comment>
<evidence type="ECO:0000256" key="10">
    <source>
        <dbReference type="ARBA" id="ARBA00038983"/>
    </source>
</evidence>
<feature type="active site" description="Proton donor" evidence="13">
    <location>
        <position position="180"/>
    </location>
</feature>
<comment type="subcellular location">
    <subcellularLocation>
        <location evidence="13">Cytoplasm</location>
    </subcellularLocation>
</comment>
<evidence type="ECO:0000313" key="16">
    <source>
        <dbReference type="EMBL" id="KHE90312.1"/>
    </source>
</evidence>
<organism evidence="16 17">
    <name type="scientific">Candidatus Scalindua brodae</name>
    <dbReference type="NCBI Taxonomy" id="237368"/>
    <lineage>
        <taxon>Bacteria</taxon>
        <taxon>Pseudomonadati</taxon>
        <taxon>Planctomycetota</taxon>
        <taxon>Candidatus Brocadiia</taxon>
        <taxon>Candidatus Brocadiales</taxon>
        <taxon>Candidatus Scalinduaceae</taxon>
        <taxon>Candidatus Scalindua</taxon>
    </lineage>
</organism>
<dbReference type="GO" id="GO:0050661">
    <property type="term" value="F:NADP binding"/>
    <property type="evidence" value="ECO:0007669"/>
    <property type="project" value="UniProtKB-UniRule"/>
</dbReference>
<dbReference type="PANTHER" id="PTHR20836:SF0">
    <property type="entry name" value="4-HYDROXY-TETRAHYDRODIPICOLINATE REDUCTASE 1, CHLOROPLASTIC-RELATED"/>
    <property type="match status" value="1"/>
</dbReference>
<evidence type="ECO:0000256" key="4">
    <source>
        <dbReference type="ARBA" id="ARBA00022857"/>
    </source>
</evidence>
<dbReference type="EMBL" id="JRYO01000268">
    <property type="protein sequence ID" value="KHE90312.1"/>
    <property type="molecule type" value="Genomic_DNA"/>
</dbReference>
<evidence type="ECO:0000256" key="12">
    <source>
        <dbReference type="ARBA" id="ARBA00049396"/>
    </source>
</evidence>
<dbReference type="Proteomes" id="UP000030652">
    <property type="component" value="Unassembled WGS sequence"/>
</dbReference>
<evidence type="ECO:0000256" key="7">
    <source>
        <dbReference type="ARBA" id="ARBA00023027"/>
    </source>
</evidence>
<evidence type="ECO:0000256" key="2">
    <source>
        <dbReference type="ARBA" id="ARBA00022490"/>
    </source>
</evidence>
<keyword evidence="7 13" id="KW-0520">NAD</keyword>
<feature type="binding site" evidence="13">
    <location>
        <position position="58"/>
    </location>
    <ligand>
        <name>NAD(+)</name>
        <dbReference type="ChEBI" id="CHEBI:57540"/>
    </ligand>
</feature>
<comment type="similarity">
    <text evidence="1 13">Belongs to the DapB family.</text>
</comment>
<dbReference type="GO" id="GO:0009089">
    <property type="term" value="P:lysine biosynthetic process via diaminopimelate"/>
    <property type="evidence" value="ECO:0007669"/>
    <property type="project" value="UniProtKB-UniRule"/>
</dbReference>
<keyword evidence="2 13" id="KW-0963">Cytoplasm</keyword>
<proteinExistence type="inferred from homology"/>
<dbReference type="Gene3D" id="3.40.50.720">
    <property type="entry name" value="NAD(P)-binding Rossmann-like Domain"/>
    <property type="match status" value="1"/>
</dbReference>
<evidence type="ECO:0000259" key="14">
    <source>
        <dbReference type="Pfam" id="PF01113"/>
    </source>
</evidence>
<dbReference type="InterPro" id="IPR023940">
    <property type="entry name" value="DHDPR_bac"/>
</dbReference>
<keyword evidence="5 13" id="KW-0220">Diaminopimelate biosynthesis</keyword>
<evidence type="ECO:0000256" key="9">
    <source>
        <dbReference type="ARBA" id="ARBA00037922"/>
    </source>
</evidence>
<dbReference type="eggNOG" id="COG0289">
    <property type="taxonomic scope" value="Bacteria"/>
</dbReference>
<dbReference type="Gene3D" id="3.30.360.10">
    <property type="entry name" value="Dihydrodipicolinate Reductase, domain 2"/>
    <property type="match status" value="1"/>
</dbReference>
<dbReference type="GO" id="GO:0005829">
    <property type="term" value="C:cytosol"/>
    <property type="evidence" value="ECO:0007669"/>
    <property type="project" value="TreeGrafter"/>
</dbReference>
<dbReference type="CDD" id="cd02274">
    <property type="entry name" value="DHDPR_N"/>
    <property type="match status" value="1"/>
</dbReference>
<reference evidence="16 17" key="1">
    <citation type="submission" date="2014-10" db="EMBL/GenBank/DDBJ databases">
        <title>Draft genome of anammox bacterium scalindua brodae, obtained using differential coverage binning of sequence data from two enrichment reactors.</title>
        <authorList>
            <person name="Speth D.R."/>
            <person name="Russ L."/>
            <person name="Kartal B."/>
            <person name="Op den Camp H.J."/>
            <person name="Dutilh B.E."/>
            <person name="Jetten M.S."/>
        </authorList>
    </citation>
    <scope>NUCLEOTIDE SEQUENCE [LARGE SCALE GENOMIC DNA]</scope>
    <source>
        <strain evidence="16">RU1</strain>
    </source>
</reference>
<comment type="caution">
    <text evidence="13">Was originally thought to be a dihydrodipicolinate reductase (DHDPR), catalyzing the conversion of dihydrodipicolinate to tetrahydrodipicolinate. However, it was shown in E.coli that the substrate of the enzymatic reaction is not dihydrodipicolinate (DHDP) but in fact (2S,4S)-4-hydroxy-2,3,4,5-tetrahydrodipicolinic acid (HTPA), the product released by the DapA-catalyzed reaction.</text>
</comment>
<accession>A0A0B0EAJ3</accession>
<dbReference type="GO" id="GO:0008839">
    <property type="term" value="F:4-hydroxy-tetrahydrodipicolinate reductase"/>
    <property type="evidence" value="ECO:0007669"/>
    <property type="project" value="UniProtKB-UniRule"/>
</dbReference>
<evidence type="ECO:0000256" key="11">
    <source>
        <dbReference type="ARBA" id="ARBA00049080"/>
    </source>
</evidence>
<dbReference type="SUPFAM" id="SSF51735">
    <property type="entry name" value="NAD(P)-binding Rossmann-fold domains"/>
    <property type="match status" value="1"/>
</dbReference>
<evidence type="ECO:0000259" key="15">
    <source>
        <dbReference type="Pfam" id="PF05173"/>
    </source>
</evidence>
<comment type="function">
    <text evidence="13">Catalyzes the conversion of 4-hydroxy-tetrahydrodipicolinate (HTPA) to tetrahydrodipicolinate.</text>
</comment>
<feature type="binding site" evidence="13">
    <location>
        <begin position="119"/>
        <end position="121"/>
    </location>
    <ligand>
        <name>NAD(+)</name>
        <dbReference type="ChEBI" id="CHEBI:57540"/>
    </ligand>
</feature>
<feature type="binding site" evidence="13">
    <location>
        <begin position="143"/>
        <end position="146"/>
    </location>
    <ligand>
        <name>NAD(+)</name>
        <dbReference type="ChEBI" id="CHEBI:57540"/>
    </ligand>
</feature>
<dbReference type="Pfam" id="PF01113">
    <property type="entry name" value="DapB_N"/>
    <property type="match status" value="1"/>
</dbReference>
<gene>
    <name evidence="13" type="primary">dapB</name>
    <name evidence="16" type="ORF">SCABRO_03964</name>
</gene>
<name>A0A0B0EAJ3_9BACT</name>
<evidence type="ECO:0000256" key="6">
    <source>
        <dbReference type="ARBA" id="ARBA00023002"/>
    </source>
</evidence>
<dbReference type="Pfam" id="PF05173">
    <property type="entry name" value="DapB_C"/>
    <property type="match status" value="1"/>
</dbReference>
<comment type="caution">
    <text evidence="16">The sequence shown here is derived from an EMBL/GenBank/DDBJ whole genome shotgun (WGS) entry which is preliminary data.</text>
</comment>
<dbReference type="InterPro" id="IPR036291">
    <property type="entry name" value="NAD(P)-bd_dom_sf"/>
</dbReference>
<dbReference type="EC" id="1.17.1.8" evidence="10 13"/>
<dbReference type="InterPro" id="IPR022663">
    <property type="entry name" value="DapB_C"/>
</dbReference>
<keyword evidence="3 13" id="KW-0028">Amino-acid biosynthesis</keyword>
<dbReference type="FunFam" id="3.30.360.10:FF:000004">
    <property type="entry name" value="4-hydroxy-tetrahydrodipicolinate reductase"/>
    <property type="match status" value="1"/>
</dbReference>
<sequence length="289" mass="31520">MQARDIEKHVVKQYTFSERKADNIMINIAINGVCGRMGLRIATLVAEDKDLKLVAALEMKDHQHIGKDLSAIISRGHNDVIISDELNGSADVLIDFTSPDSTMSRLKVCAEKGIALVTGTTGLGSEQMEQIEKASQTIPCLFSPNMSVGVNLLFNLVESVSKILSDDADIEIIESHHRYKKDAPSGTALKLAETICSATNREMDSVVIYGRKGFSGERPQDQICIHSIRSGDIVGEHTVTFCNAGERLELVHKAQTRDSFALGSIRAAKFLAGKPPGLYSMKDALKDMC</sequence>
<comment type="catalytic activity">
    <reaction evidence="12 13">
        <text>(S)-2,3,4,5-tetrahydrodipicolinate + NAD(+) + H2O = (2S,4S)-4-hydroxy-2,3,4,5-tetrahydrodipicolinate + NADH + H(+)</text>
        <dbReference type="Rhea" id="RHEA:35323"/>
        <dbReference type="ChEBI" id="CHEBI:15377"/>
        <dbReference type="ChEBI" id="CHEBI:15378"/>
        <dbReference type="ChEBI" id="CHEBI:16845"/>
        <dbReference type="ChEBI" id="CHEBI:57540"/>
        <dbReference type="ChEBI" id="CHEBI:57945"/>
        <dbReference type="ChEBI" id="CHEBI:67139"/>
        <dbReference type="EC" id="1.17.1.8"/>
    </reaction>
</comment>
<evidence type="ECO:0000256" key="1">
    <source>
        <dbReference type="ARBA" id="ARBA00006642"/>
    </source>
</evidence>
<feature type="binding site" evidence="13">
    <location>
        <position position="177"/>
    </location>
    <ligand>
        <name>(S)-2,3,4,5-tetrahydrodipicolinate</name>
        <dbReference type="ChEBI" id="CHEBI:16845"/>
    </ligand>
</feature>
<feature type="binding site" evidence="13">
    <location>
        <begin position="32"/>
        <end position="37"/>
    </location>
    <ligand>
        <name>NAD(+)</name>
        <dbReference type="ChEBI" id="CHEBI:57540"/>
    </ligand>
</feature>
<dbReference type="PROSITE" id="PS01298">
    <property type="entry name" value="DAPB"/>
    <property type="match status" value="1"/>
</dbReference>
<dbReference type="AlphaFoldDB" id="A0A0B0EAJ3"/>
<protein>
    <recommendedName>
        <fullName evidence="10 13">4-hydroxy-tetrahydrodipicolinate reductase</fullName>
        <shortName evidence="13">HTPA reductase</shortName>
        <ecNumber evidence="10 13">1.17.1.8</ecNumber>
    </recommendedName>
</protein>
<feature type="binding site" evidence="13">
    <location>
        <begin position="186"/>
        <end position="187"/>
    </location>
    <ligand>
        <name>(S)-2,3,4,5-tetrahydrodipicolinate</name>
        <dbReference type="ChEBI" id="CHEBI:16845"/>
    </ligand>
</feature>
<dbReference type="GO" id="GO:0019877">
    <property type="term" value="P:diaminopimelate biosynthetic process"/>
    <property type="evidence" value="ECO:0007669"/>
    <property type="project" value="UniProtKB-UniRule"/>
</dbReference>
<dbReference type="SUPFAM" id="SSF55347">
    <property type="entry name" value="Glyceraldehyde-3-phosphate dehydrogenase-like, C-terminal domain"/>
    <property type="match status" value="1"/>
</dbReference>
<comment type="pathway">
    <text evidence="9 13">Amino-acid biosynthesis; L-lysine biosynthesis via DAP pathway; (S)-tetrahydrodipicolinate from L-aspartate: step 4/4.</text>
</comment>
<dbReference type="NCBIfam" id="TIGR00036">
    <property type="entry name" value="dapB"/>
    <property type="match status" value="1"/>
</dbReference>
<dbReference type="InterPro" id="IPR022664">
    <property type="entry name" value="DapB_N_CS"/>
</dbReference>
<dbReference type="GO" id="GO:0051287">
    <property type="term" value="F:NAD binding"/>
    <property type="evidence" value="ECO:0007669"/>
    <property type="project" value="UniProtKB-UniRule"/>
</dbReference>
<dbReference type="InterPro" id="IPR000846">
    <property type="entry name" value="DapB_N"/>
</dbReference>
<evidence type="ECO:0000256" key="3">
    <source>
        <dbReference type="ARBA" id="ARBA00022605"/>
    </source>
</evidence>
<keyword evidence="4 13" id="KW-0521">NADP</keyword>
<keyword evidence="8 13" id="KW-0457">Lysine biosynthesis</keyword>
<dbReference type="PIRSF" id="PIRSF000161">
    <property type="entry name" value="DHPR"/>
    <property type="match status" value="1"/>
</dbReference>
<dbReference type="HAMAP" id="MF_00102">
    <property type="entry name" value="DapB"/>
    <property type="match status" value="1"/>
</dbReference>
<comment type="subunit">
    <text evidence="13">Homotetramer.</text>
</comment>
<dbReference type="UniPathway" id="UPA00034">
    <property type="reaction ID" value="UER00018"/>
</dbReference>
<feature type="domain" description="Dihydrodipicolinate reductase C-terminal" evidence="15">
    <location>
        <begin position="149"/>
        <end position="285"/>
    </location>
</feature>
<dbReference type="GO" id="GO:0016726">
    <property type="term" value="F:oxidoreductase activity, acting on CH or CH2 groups, NAD or NADP as acceptor"/>
    <property type="evidence" value="ECO:0007669"/>
    <property type="project" value="UniProtKB-UniRule"/>
</dbReference>
<evidence type="ECO:0000313" key="17">
    <source>
        <dbReference type="Proteomes" id="UP000030652"/>
    </source>
</evidence>
<feature type="active site" description="Proton donor/acceptor" evidence="13">
    <location>
        <position position="176"/>
    </location>
</feature>
<keyword evidence="6 13" id="KW-0560">Oxidoreductase</keyword>
<dbReference type="PATRIC" id="fig|237368.3.peg.4264"/>